<sequence>MALRVCIDRRSVVPPPFCTWSLPPPCSSCACRLPTRPPAAVASSSCWVFNAMAWAPSLLNTCSSIAPSSLPTDGYVCLLHMKTDCRAAKHREKAQVNVYNPQGTIDFPPLEGEEELQEIEPPPPPTAGRFDIVIDKEIITRLDLSPAHALLRKYVHQIGDNTTQPQHDPKELLERTVGFVIKYERDDPLDPRELSEMPDIRLWFVRLDAAYPWLPAVLDWRGGELARYAAMLVPHQMSKRMGVVFNPEALELFGMKKVFTIHTWLNAQNVLKPAAKTSDMMRMLGFSVGDSLYDLIERDPLP</sequence>
<evidence type="ECO:0000313" key="1">
    <source>
        <dbReference type="EMBL" id="KAJ7566892.1"/>
    </source>
</evidence>
<comment type="caution">
    <text evidence="1">The sequence shown here is derived from an EMBL/GenBank/DDBJ whole genome shotgun (WGS) entry which is preliminary data.</text>
</comment>
<protein>
    <submittedName>
        <fullName evidence="1">Uncharacterized protein</fullName>
    </submittedName>
</protein>
<reference evidence="2" key="1">
    <citation type="journal article" date="2024" name="Proc. Natl. Acad. Sci. U.S.A.">
        <title>Extraordinary preservation of gene collinearity over three hundred million years revealed in homosporous lycophytes.</title>
        <authorList>
            <person name="Li C."/>
            <person name="Wickell D."/>
            <person name="Kuo L.Y."/>
            <person name="Chen X."/>
            <person name="Nie B."/>
            <person name="Liao X."/>
            <person name="Peng D."/>
            <person name="Ji J."/>
            <person name="Jenkins J."/>
            <person name="Williams M."/>
            <person name="Shu S."/>
            <person name="Plott C."/>
            <person name="Barry K."/>
            <person name="Rajasekar S."/>
            <person name="Grimwood J."/>
            <person name="Han X."/>
            <person name="Sun S."/>
            <person name="Hou Z."/>
            <person name="He W."/>
            <person name="Dai G."/>
            <person name="Sun C."/>
            <person name="Schmutz J."/>
            <person name="Leebens-Mack J.H."/>
            <person name="Li F.W."/>
            <person name="Wang L."/>
        </authorList>
    </citation>
    <scope>NUCLEOTIDE SEQUENCE [LARGE SCALE GENOMIC DNA]</scope>
    <source>
        <strain evidence="2">cv. PW_Plant_1</strain>
    </source>
</reference>
<accession>A0ACC2EK68</accession>
<evidence type="ECO:0000313" key="2">
    <source>
        <dbReference type="Proteomes" id="UP001162992"/>
    </source>
</evidence>
<dbReference type="Proteomes" id="UP001162992">
    <property type="component" value="Chromosome 2"/>
</dbReference>
<gene>
    <name evidence="1" type="ORF">O6H91_02G123400</name>
</gene>
<name>A0ACC2EK68_DIPCM</name>
<dbReference type="EMBL" id="CM055093">
    <property type="protein sequence ID" value="KAJ7566892.1"/>
    <property type="molecule type" value="Genomic_DNA"/>
</dbReference>
<proteinExistence type="predicted"/>
<keyword evidence="2" id="KW-1185">Reference proteome</keyword>
<organism evidence="1 2">
    <name type="scientific">Diphasiastrum complanatum</name>
    <name type="common">Issler's clubmoss</name>
    <name type="synonym">Lycopodium complanatum</name>
    <dbReference type="NCBI Taxonomy" id="34168"/>
    <lineage>
        <taxon>Eukaryota</taxon>
        <taxon>Viridiplantae</taxon>
        <taxon>Streptophyta</taxon>
        <taxon>Embryophyta</taxon>
        <taxon>Tracheophyta</taxon>
        <taxon>Lycopodiopsida</taxon>
        <taxon>Lycopodiales</taxon>
        <taxon>Lycopodiaceae</taxon>
        <taxon>Lycopodioideae</taxon>
        <taxon>Diphasiastrum</taxon>
    </lineage>
</organism>